<dbReference type="AlphaFoldDB" id="A0AA48ICK3"/>
<feature type="compositionally biased region" description="Polar residues" evidence="1">
    <location>
        <begin position="158"/>
        <end position="183"/>
    </location>
</feature>
<dbReference type="EMBL" id="AP028212">
    <property type="protein sequence ID" value="BEI88396.1"/>
    <property type="molecule type" value="Genomic_DNA"/>
</dbReference>
<feature type="region of interest" description="Disordered" evidence="1">
    <location>
        <begin position="502"/>
        <end position="521"/>
    </location>
</feature>
<accession>A0AA48ICK3</accession>
<dbReference type="GeneID" id="85492267"/>
<protein>
    <submittedName>
        <fullName evidence="2">Uncharacterized protein</fullName>
    </submittedName>
</protein>
<proteinExistence type="predicted"/>
<reference evidence="2" key="1">
    <citation type="journal article" date="2023" name="BMC Genomics">
        <title>Chromosome-level genome assemblies of Cutaneotrichosporon spp. (Trichosporonales, Basidiomycota) reveal imbalanced evolution between nucleotide sequences and chromosome synteny.</title>
        <authorList>
            <person name="Kobayashi Y."/>
            <person name="Kayamori A."/>
            <person name="Aoki K."/>
            <person name="Shiwa Y."/>
            <person name="Matsutani M."/>
            <person name="Fujita N."/>
            <person name="Sugita T."/>
            <person name="Iwasaki W."/>
            <person name="Tanaka N."/>
            <person name="Takashima M."/>
        </authorList>
    </citation>
    <scope>NUCLEOTIDE SEQUENCE</scope>
    <source>
        <strain evidence="2">HIS019</strain>
    </source>
</reference>
<gene>
    <name evidence="2" type="ORF">CcaverHIS019_0111140</name>
</gene>
<dbReference type="KEGG" id="ccac:CcaHIS019_0111140"/>
<feature type="region of interest" description="Disordered" evidence="1">
    <location>
        <begin position="93"/>
        <end position="187"/>
    </location>
</feature>
<evidence type="ECO:0000313" key="2">
    <source>
        <dbReference type="EMBL" id="BEI88396.1"/>
    </source>
</evidence>
<feature type="compositionally biased region" description="Polar residues" evidence="1">
    <location>
        <begin position="281"/>
        <end position="295"/>
    </location>
</feature>
<evidence type="ECO:0000256" key="1">
    <source>
        <dbReference type="SAM" id="MobiDB-lite"/>
    </source>
</evidence>
<evidence type="ECO:0000313" key="3">
    <source>
        <dbReference type="Proteomes" id="UP001233271"/>
    </source>
</evidence>
<keyword evidence="3" id="KW-1185">Reference proteome</keyword>
<feature type="compositionally biased region" description="Basic and acidic residues" evidence="1">
    <location>
        <begin position="240"/>
        <end position="251"/>
    </location>
</feature>
<feature type="region of interest" description="Disordered" evidence="1">
    <location>
        <begin position="351"/>
        <end position="399"/>
    </location>
</feature>
<feature type="region of interest" description="Disordered" evidence="1">
    <location>
        <begin position="1"/>
        <end position="21"/>
    </location>
</feature>
<feature type="region of interest" description="Disordered" evidence="1">
    <location>
        <begin position="240"/>
        <end position="314"/>
    </location>
</feature>
<name>A0AA48ICK3_9TREE</name>
<sequence length="521" mass="57577">MFLTLQTMSPPVTNDGKANSFISRNPAPTKVKGFGNRNAAVTVSVPGSFLSSRPLGPPQERHHLNFRQPPILKRQPVVDATSKDSQAKIEELEQEDGADQHGTPLTDLPNVPRSHFHRSTQATQQPSAEVPAIKPTFRRHGSRRPVSSFEDDAAKSGSLAQPTRANTDRGVTQIRQPPHQSLPSHEYGYDEEAYGDADIQDSIGDFQPATVLIHPGTVWQDTHVDDNDLELDDTHDHQLHLSDSVPHRSSDSSRQSLFFDGPAQAPNSQGAQVATPRRGTNHGTHIQVNDSTFSDGSEAGGLHPNSRTSGHMGRAVPGRQLKTVAAGEVRRNFSAQQHHLPQHRVPFGKSSAQLRQPSELHGQQPLRLPRGQMRQDGQPVHGMPAHARGHSSGVHPQSRPQTMQQTLFSGNKFSSPNGPLQNINLAAIWQSAYREAKRQREAPSFDLHLALENYQKDINRTVGKMTDFLYNLQSEQQGLEAEVEKSVRKLEYKTTLYDKAREETASVGRTAKPWEAKRSGQ</sequence>
<dbReference type="Proteomes" id="UP001233271">
    <property type="component" value="Chromosome 1"/>
</dbReference>
<organism evidence="2 3">
    <name type="scientific">Cutaneotrichosporon cavernicola</name>
    <dbReference type="NCBI Taxonomy" id="279322"/>
    <lineage>
        <taxon>Eukaryota</taxon>
        <taxon>Fungi</taxon>
        <taxon>Dikarya</taxon>
        <taxon>Basidiomycota</taxon>
        <taxon>Agaricomycotina</taxon>
        <taxon>Tremellomycetes</taxon>
        <taxon>Trichosporonales</taxon>
        <taxon>Trichosporonaceae</taxon>
        <taxon>Cutaneotrichosporon</taxon>
    </lineage>
</organism>
<dbReference type="RefSeq" id="XP_060453662.1">
    <property type="nucleotide sequence ID" value="XM_060596695.1"/>
</dbReference>
<feature type="compositionally biased region" description="Basic and acidic residues" evidence="1">
    <location>
        <begin position="512"/>
        <end position="521"/>
    </location>
</feature>